<evidence type="ECO:0000259" key="18">
    <source>
        <dbReference type="Pfam" id="PF07304"/>
    </source>
</evidence>
<keyword evidence="13" id="KW-0968">Cytoplasmic vesicle</keyword>
<dbReference type="Proteomes" id="UP001165080">
    <property type="component" value="Unassembled WGS sequence"/>
</dbReference>
<feature type="domain" description="SRA1/Sec31" evidence="18">
    <location>
        <begin position="1164"/>
        <end position="1294"/>
    </location>
</feature>
<dbReference type="GO" id="GO:0005789">
    <property type="term" value="C:endoplasmic reticulum membrane"/>
    <property type="evidence" value="ECO:0007669"/>
    <property type="project" value="UniProtKB-SubCell"/>
</dbReference>
<dbReference type="InterPro" id="IPR001680">
    <property type="entry name" value="WD40_rpt"/>
</dbReference>
<keyword evidence="12" id="KW-0472">Membrane</keyword>
<dbReference type="GO" id="GO:0005198">
    <property type="term" value="F:structural molecule activity"/>
    <property type="evidence" value="ECO:0007669"/>
    <property type="project" value="TreeGrafter"/>
</dbReference>
<evidence type="ECO:0000256" key="12">
    <source>
        <dbReference type="ARBA" id="ARBA00023136"/>
    </source>
</evidence>
<keyword evidence="9" id="KW-0931">ER-Golgi transport</keyword>
<feature type="compositionally biased region" description="Pro residues" evidence="17">
    <location>
        <begin position="1067"/>
        <end position="1081"/>
    </location>
</feature>
<comment type="subcellular location">
    <subcellularLocation>
        <location evidence="1">Cytoplasmic vesicle membrane</location>
    </subcellularLocation>
    <subcellularLocation>
        <location evidence="14">Endomembrane system</location>
        <topology evidence="14">Peripheral membrane protein</topology>
        <orientation evidence="14">Cytoplasmic side</orientation>
    </subcellularLocation>
    <subcellularLocation>
        <location evidence="3">Endoplasmic reticulum membrane</location>
    </subcellularLocation>
    <subcellularLocation>
        <location evidence="2">Golgi apparatus</location>
    </subcellularLocation>
</comment>
<evidence type="ECO:0000256" key="4">
    <source>
        <dbReference type="ARBA" id="ARBA00009358"/>
    </source>
</evidence>
<evidence type="ECO:0000256" key="17">
    <source>
        <dbReference type="SAM" id="MobiDB-lite"/>
    </source>
</evidence>
<feature type="region of interest" description="Disordered" evidence="17">
    <location>
        <begin position="989"/>
        <end position="1026"/>
    </location>
</feature>
<keyword evidence="11" id="KW-0333">Golgi apparatus</keyword>
<dbReference type="SUPFAM" id="SSF50978">
    <property type="entry name" value="WD40 repeat-like"/>
    <property type="match status" value="1"/>
</dbReference>
<keyword evidence="10" id="KW-0653">Protein transport</keyword>
<dbReference type="GO" id="GO:0007029">
    <property type="term" value="P:endoplasmic reticulum organization"/>
    <property type="evidence" value="ECO:0007669"/>
    <property type="project" value="TreeGrafter"/>
</dbReference>
<dbReference type="Gene3D" id="1.20.940.10">
    <property type="entry name" value="Functional domain of the splicing factor Prp18"/>
    <property type="match status" value="1"/>
</dbReference>
<dbReference type="InterPro" id="IPR015943">
    <property type="entry name" value="WD40/YVTN_repeat-like_dom_sf"/>
</dbReference>
<evidence type="ECO:0000313" key="20">
    <source>
        <dbReference type="EMBL" id="GLC54435.1"/>
    </source>
</evidence>
<sequence length="1299" mass="136284">MPYLKQVDRSATAAFCPHGPYLAAGTVAGAIDISFSTSSVLEIFPLDFSNGTDYLTPCGSVAAPERFNRLAWGQHLPDQSFLQLGLLAGGLADGSVCLWDPTALVDPGTKEQHRAPLLAKMQKHTGAVKGLEFNGFSPNLLASGAADSDLCIWDLAKPSTPSLYPALKGGAGAPGSAVGGEITYLAWNKKVQHILASCSTNGTTVVWDLKRQKPVISFRDMNSQRRASAIQWNPDIATQLIVASDDDRSPTLQMWDLRNSVSPLKEFVGHHKGVLAMAWSPHDSSLLLSSGKDNRTICWDVQSGDIVCELNSANWNFDVQWSPTIPGIFATSSFDGKLGVCNLHTCTGSKVTETVNADFTVTQSIVGDATPLTKAPAWMRRPVGATFGFGGRLVSFANNRSQHTDPATGAVRLQDTGVLSVKQVVTEQDLVSRSEGFETAIQGGNLQTLREYCCGKRAALSSVDNQSPDAKQEAETWAFLSVLFEGDDARRVLLQTLGFKDLPAREGSLTSIPTENGVDAAAAGIEQLSVQSAEGVPRVDTTAASASGAAALASPQQLLAQDDPDFFDKLEENDDAIAGPAVVADSGAATGPDLGAVQPLNAGAIDAMAREAGKAGADGHGHAPGHVPGGELEAEIVKALTVGCYATAVDHCLAVHRYADALLIANTAGRDLYQRTMHKYMQKCPHPYQAIIRANLEGDYSALIRTRPVAQWRETLAMLVTYTDRDKFRGLADTLAGRLAQAGMHHEASLCWVCGGHTDHAVSYWARNCTGTTMKVEVLQNVIEKAVVMGMAPGVSSTSSSPDGVNKASQSLSELVTAYASLLASNGRMATALDYLEHVPGEVRLPTASTTVAVLKDRIYRSGVAELPHGVHPPPFPFVREELVPAVQSTPQQAAQAGNAYGAYGSGYGAASTTAANQYGAYGQQAQQPAQPQAFNTSQPAYGKAQQAYNANAYGQAQTNQYASAGPQYNTAPQAAQAAQYGQQQAANSYAPQAATQPQASGYGQYGQYQQPQAQPSAFTPVTASQPMQPAQAYSASSAASAYQPQRTAQAVAPTPAPFTPTTVVPPVVPPAQPSAPPPQAPQSTAYAAAPQSTAYAAVPTPSAFVPAPVQPSAPATHAAAAPQPNFFVSSAPTAAPVAAMVPGGGGSFGGAPPPGMAASGMMPAPTSTKPSAPPPPPGPPTNISIATADTSAVPAELRPVVTSLTNLYNACLPLANNPAKKREMDDNTKKIGMLFWKLNAGEVSASVVPKLQQLCAAIDGGDWHSANHIQVQMTTTDWDECGFWLSAVKRMIKLRQTS</sequence>
<evidence type="ECO:0000256" key="3">
    <source>
        <dbReference type="ARBA" id="ARBA00004586"/>
    </source>
</evidence>
<dbReference type="GO" id="GO:0030127">
    <property type="term" value="C:COPII vesicle coat"/>
    <property type="evidence" value="ECO:0007669"/>
    <property type="project" value="TreeGrafter"/>
</dbReference>
<dbReference type="Pfam" id="PF00400">
    <property type="entry name" value="WD40"/>
    <property type="match status" value="2"/>
</dbReference>
<dbReference type="PROSITE" id="PS50082">
    <property type="entry name" value="WD_REPEATS_2"/>
    <property type="match status" value="2"/>
</dbReference>
<feature type="repeat" description="WD" evidence="16">
    <location>
        <begin position="267"/>
        <end position="309"/>
    </location>
</feature>
<keyword evidence="8" id="KW-0256">Endoplasmic reticulum</keyword>
<protein>
    <submittedName>
        <fullName evidence="20">Uncharacterized protein</fullName>
    </submittedName>
</protein>
<keyword evidence="5" id="KW-0813">Transport</keyword>
<dbReference type="PROSITE" id="PS50294">
    <property type="entry name" value="WD_REPEATS_REGION"/>
    <property type="match status" value="2"/>
</dbReference>
<name>A0A9W6F3G4_9CHLO</name>
<dbReference type="GO" id="GO:0070971">
    <property type="term" value="C:endoplasmic reticulum exit site"/>
    <property type="evidence" value="ECO:0007669"/>
    <property type="project" value="TreeGrafter"/>
</dbReference>
<feature type="region of interest" description="Disordered" evidence="17">
    <location>
        <begin position="1152"/>
        <end position="1186"/>
    </location>
</feature>
<evidence type="ECO:0000256" key="6">
    <source>
        <dbReference type="ARBA" id="ARBA00022574"/>
    </source>
</evidence>
<dbReference type="GO" id="GO:0015031">
    <property type="term" value="P:protein transport"/>
    <property type="evidence" value="ECO:0007669"/>
    <property type="project" value="UniProtKB-KW"/>
</dbReference>
<evidence type="ECO:0000256" key="15">
    <source>
        <dbReference type="ARBA" id="ARBA00060100"/>
    </source>
</evidence>
<dbReference type="Pfam" id="PF12931">
    <property type="entry name" value="TPR_Sec16"/>
    <property type="match status" value="1"/>
</dbReference>
<evidence type="ECO:0000256" key="1">
    <source>
        <dbReference type="ARBA" id="ARBA00004156"/>
    </source>
</evidence>
<dbReference type="FunFam" id="2.130.10.10:FF:000295">
    <property type="entry name" value="Protein transport protein SEC31 homolog B"/>
    <property type="match status" value="1"/>
</dbReference>
<feature type="compositionally biased region" description="Low complexity" evidence="17">
    <location>
        <begin position="1157"/>
        <end position="1171"/>
    </location>
</feature>
<dbReference type="InterPro" id="IPR024298">
    <property type="entry name" value="Sec16_Sec23-bd"/>
</dbReference>
<comment type="caution">
    <text evidence="20">The sequence shown here is derived from an EMBL/GenBank/DDBJ whole genome shotgun (WGS) entry which is preliminary data.</text>
</comment>
<keyword evidence="21" id="KW-1185">Reference proteome</keyword>
<accession>A0A9W6F3G4</accession>
<dbReference type="FunFam" id="1.20.940.10:FF:000003">
    <property type="entry name" value="Protein transport protein SEC31 homolog B"/>
    <property type="match status" value="1"/>
</dbReference>
<evidence type="ECO:0000256" key="13">
    <source>
        <dbReference type="ARBA" id="ARBA00023329"/>
    </source>
</evidence>
<dbReference type="InterPro" id="IPR019775">
    <property type="entry name" value="WD40_repeat_CS"/>
</dbReference>
<dbReference type="Gene3D" id="2.130.10.10">
    <property type="entry name" value="YVTN repeat-like/Quinoprotein amine dehydrogenase"/>
    <property type="match status" value="1"/>
</dbReference>
<dbReference type="InterPro" id="IPR040251">
    <property type="entry name" value="SEC31-like"/>
</dbReference>
<dbReference type="GO" id="GO:0090110">
    <property type="term" value="P:COPII-coated vesicle cargo loading"/>
    <property type="evidence" value="ECO:0007669"/>
    <property type="project" value="TreeGrafter"/>
</dbReference>
<evidence type="ECO:0000259" key="19">
    <source>
        <dbReference type="Pfam" id="PF12931"/>
    </source>
</evidence>
<proteinExistence type="inferred from homology"/>
<evidence type="ECO:0000313" key="21">
    <source>
        <dbReference type="Proteomes" id="UP001165080"/>
    </source>
</evidence>
<comment type="function">
    <text evidence="15">Required for protein transport from the endoplasmic reticulum to the Golgi apparatus.</text>
</comment>
<dbReference type="InterPro" id="IPR036322">
    <property type="entry name" value="WD40_repeat_dom_sf"/>
</dbReference>
<evidence type="ECO:0000256" key="16">
    <source>
        <dbReference type="PROSITE-ProRule" id="PRU00221"/>
    </source>
</evidence>
<feature type="compositionally biased region" description="Low complexity" evidence="17">
    <location>
        <begin position="997"/>
        <end position="1026"/>
    </location>
</feature>
<dbReference type="EMBL" id="BRXU01000010">
    <property type="protein sequence ID" value="GLC54435.1"/>
    <property type="molecule type" value="Genomic_DNA"/>
</dbReference>
<evidence type="ECO:0000256" key="9">
    <source>
        <dbReference type="ARBA" id="ARBA00022892"/>
    </source>
</evidence>
<evidence type="ECO:0000256" key="10">
    <source>
        <dbReference type="ARBA" id="ARBA00022927"/>
    </source>
</evidence>
<feature type="compositionally biased region" description="Pro residues" evidence="17">
    <location>
        <begin position="1172"/>
        <end position="1181"/>
    </location>
</feature>
<evidence type="ECO:0000256" key="2">
    <source>
        <dbReference type="ARBA" id="ARBA00004555"/>
    </source>
</evidence>
<reference evidence="20 21" key="1">
    <citation type="journal article" date="2023" name="Commun. Biol.">
        <title>Reorganization of the ancestral sex-determining regions during the evolution of trioecy in Pleodorina starrii.</title>
        <authorList>
            <person name="Takahashi K."/>
            <person name="Suzuki S."/>
            <person name="Kawai-Toyooka H."/>
            <person name="Yamamoto K."/>
            <person name="Hamaji T."/>
            <person name="Ootsuki R."/>
            <person name="Yamaguchi H."/>
            <person name="Kawachi M."/>
            <person name="Higashiyama T."/>
            <person name="Nozaki H."/>
        </authorList>
    </citation>
    <scope>NUCLEOTIDE SEQUENCE [LARGE SCALE GENOMIC DNA]</scope>
    <source>
        <strain evidence="20 21">NIES-4479</strain>
    </source>
</reference>
<feature type="domain" description="Sec16 Sec23-binding" evidence="19">
    <location>
        <begin position="637"/>
        <end position="841"/>
    </location>
</feature>
<feature type="repeat" description="WD" evidence="16">
    <location>
        <begin position="121"/>
        <end position="155"/>
    </location>
</feature>
<dbReference type="PANTHER" id="PTHR13923:SF11">
    <property type="entry name" value="SECRETORY 31, ISOFORM D"/>
    <property type="match status" value="1"/>
</dbReference>
<organism evidence="20 21">
    <name type="scientific">Pleodorina starrii</name>
    <dbReference type="NCBI Taxonomy" id="330485"/>
    <lineage>
        <taxon>Eukaryota</taxon>
        <taxon>Viridiplantae</taxon>
        <taxon>Chlorophyta</taxon>
        <taxon>core chlorophytes</taxon>
        <taxon>Chlorophyceae</taxon>
        <taxon>CS clade</taxon>
        <taxon>Chlamydomonadales</taxon>
        <taxon>Volvocaceae</taxon>
        <taxon>Pleodorina</taxon>
    </lineage>
</organism>
<evidence type="ECO:0000256" key="8">
    <source>
        <dbReference type="ARBA" id="ARBA00022824"/>
    </source>
</evidence>
<comment type="similarity">
    <text evidence="4">Belongs to the WD repeat SEC31 family.</text>
</comment>
<keyword evidence="6 16" id="KW-0853">WD repeat</keyword>
<keyword evidence="7" id="KW-0677">Repeat</keyword>
<evidence type="ECO:0000256" key="14">
    <source>
        <dbReference type="ARBA" id="ARBA00029433"/>
    </source>
</evidence>
<dbReference type="Gene3D" id="1.25.40.1030">
    <property type="match status" value="1"/>
</dbReference>
<dbReference type="SMART" id="SM00320">
    <property type="entry name" value="WD40"/>
    <property type="match status" value="6"/>
</dbReference>
<dbReference type="GO" id="GO:0005794">
    <property type="term" value="C:Golgi apparatus"/>
    <property type="evidence" value="ECO:0007669"/>
    <property type="project" value="UniProtKB-SubCell"/>
</dbReference>
<dbReference type="InterPro" id="IPR009917">
    <property type="entry name" value="SRA1/Sec31"/>
</dbReference>
<feature type="region of interest" description="Disordered" evidence="17">
    <location>
        <begin position="1063"/>
        <end position="1088"/>
    </location>
</feature>
<dbReference type="PROSITE" id="PS00678">
    <property type="entry name" value="WD_REPEATS_1"/>
    <property type="match status" value="1"/>
</dbReference>
<dbReference type="PANTHER" id="PTHR13923">
    <property type="entry name" value="SEC31-RELATED PROTEIN"/>
    <property type="match status" value="1"/>
</dbReference>
<gene>
    <name evidence="20" type="primary">PLEST005072</name>
    <name evidence="20" type="ORF">PLESTB_000863400</name>
</gene>
<evidence type="ECO:0000256" key="7">
    <source>
        <dbReference type="ARBA" id="ARBA00022737"/>
    </source>
</evidence>
<evidence type="ECO:0000256" key="11">
    <source>
        <dbReference type="ARBA" id="ARBA00023034"/>
    </source>
</evidence>
<dbReference type="Pfam" id="PF07304">
    <property type="entry name" value="SRA1"/>
    <property type="match status" value="1"/>
</dbReference>
<evidence type="ECO:0000256" key="5">
    <source>
        <dbReference type="ARBA" id="ARBA00022448"/>
    </source>
</evidence>